<evidence type="ECO:0000313" key="2">
    <source>
        <dbReference type="Proteomes" id="UP000651977"/>
    </source>
</evidence>
<proteinExistence type="predicted"/>
<reference evidence="2" key="1">
    <citation type="journal article" date="2019" name="Int. J. Syst. Evol. Microbiol.">
        <title>The Global Catalogue of Microorganisms (GCM) 10K type strain sequencing project: providing services to taxonomists for standard genome sequencing and annotation.</title>
        <authorList>
            <consortium name="The Broad Institute Genomics Platform"/>
            <consortium name="The Broad Institute Genome Sequencing Center for Infectious Disease"/>
            <person name="Wu L."/>
            <person name="Ma J."/>
        </authorList>
    </citation>
    <scope>NUCLEOTIDE SEQUENCE [LARGE SCALE GENOMIC DNA]</scope>
    <source>
        <strain evidence="2">CGMCC 1.10131</strain>
    </source>
</reference>
<dbReference type="RefSeq" id="WP_055734489.1">
    <property type="nucleotide sequence ID" value="NZ_BMDY01000007.1"/>
</dbReference>
<name>A0ABQ1I296_9ALTE</name>
<dbReference type="Proteomes" id="UP000651977">
    <property type="component" value="Unassembled WGS sequence"/>
</dbReference>
<sequence>MLSQAEFSQTCYEKFLSYFDEVKRGKGGDLQKGRLEGFMQAAELLGIVERARAQALMEQAHMQVFGETIAERERRKKALKEYDEEWLNIPSIQRQQK</sequence>
<comment type="caution">
    <text evidence="1">The sequence shown here is derived from an EMBL/GenBank/DDBJ whole genome shotgun (WGS) entry which is preliminary data.</text>
</comment>
<evidence type="ECO:0000313" key="1">
    <source>
        <dbReference type="EMBL" id="GGB01996.1"/>
    </source>
</evidence>
<gene>
    <name evidence="1" type="ORF">GCM10007414_14040</name>
</gene>
<protein>
    <submittedName>
        <fullName evidence="1">Uncharacterized protein</fullName>
    </submittedName>
</protein>
<organism evidence="1 2">
    <name type="scientific">Agarivorans gilvus</name>
    <dbReference type="NCBI Taxonomy" id="680279"/>
    <lineage>
        <taxon>Bacteria</taxon>
        <taxon>Pseudomonadati</taxon>
        <taxon>Pseudomonadota</taxon>
        <taxon>Gammaproteobacteria</taxon>
        <taxon>Alteromonadales</taxon>
        <taxon>Alteromonadaceae</taxon>
        <taxon>Agarivorans</taxon>
    </lineage>
</organism>
<keyword evidence="2" id="KW-1185">Reference proteome</keyword>
<accession>A0ABQ1I296</accession>
<dbReference type="EMBL" id="BMDY01000007">
    <property type="protein sequence ID" value="GGB01996.1"/>
    <property type="molecule type" value="Genomic_DNA"/>
</dbReference>